<gene>
    <name evidence="1" type="ORF">GCM10018772_29870</name>
</gene>
<evidence type="ECO:0000313" key="1">
    <source>
        <dbReference type="EMBL" id="GHF03076.1"/>
    </source>
</evidence>
<protein>
    <submittedName>
        <fullName evidence="1">Uncharacterized protein</fullName>
    </submittedName>
</protein>
<reference evidence="1" key="2">
    <citation type="submission" date="2020-09" db="EMBL/GenBank/DDBJ databases">
        <authorList>
            <person name="Sun Q."/>
            <person name="Ohkuma M."/>
        </authorList>
    </citation>
    <scope>NUCLEOTIDE SEQUENCE</scope>
    <source>
        <strain evidence="1">JCM 4477</strain>
    </source>
</reference>
<dbReference type="AlphaFoldDB" id="A0A919AF41"/>
<evidence type="ECO:0000313" key="2">
    <source>
        <dbReference type="Proteomes" id="UP000630718"/>
    </source>
</evidence>
<comment type="caution">
    <text evidence="1">The sequence shown here is derived from an EMBL/GenBank/DDBJ whole genome shotgun (WGS) entry which is preliminary data.</text>
</comment>
<sequence length="224" mass="24626">MRHLELCGVPVGPVLHDRGNDHLYFLTPPGTARAWQREHTHALGSGSWVVLAPPGWTGDLLHWLTDPADGPAHTAPDHLAQALTVVTAQPHSDASTSALRTPPQWGFWCECWTENLTEQGPPALVASFDAYSAPQADRWVSVALRTISPALDSDASTQAWEWMYDGRIDTRRALLRAESCTVSLTHADTRITWTIRPVLFLPLAHRQGGELPGCAYEFKPPSAE</sequence>
<accession>A0A919AF41</accession>
<dbReference type="EMBL" id="BNBI01000006">
    <property type="protein sequence ID" value="GHF03076.1"/>
    <property type="molecule type" value="Genomic_DNA"/>
</dbReference>
<reference evidence="1" key="1">
    <citation type="journal article" date="2014" name="Int. J. Syst. Evol. Microbiol.">
        <title>Complete genome sequence of Corynebacterium casei LMG S-19264T (=DSM 44701T), isolated from a smear-ripened cheese.</title>
        <authorList>
            <consortium name="US DOE Joint Genome Institute (JGI-PGF)"/>
            <person name="Walter F."/>
            <person name="Albersmeier A."/>
            <person name="Kalinowski J."/>
            <person name="Ruckert C."/>
        </authorList>
    </citation>
    <scope>NUCLEOTIDE SEQUENCE</scope>
    <source>
        <strain evidence="1">JCM 4477</strain>
    </source>
</reference>
<keyword evidence="2" id="KW-1185">Reference proteome</keyword>
<organism evidence="1 2">
    <name type="scientific">Streptomyces fumanus</name>
    <dbReference type="NCBI Taxonomy" id="67302"/>
    <lineage>
        <taxon>Bacteria</taxon>
        <taxon>Bacillati</taxon>
        <taxon>Actinomycetota</taxon>
        <taxon>Actinomycetes</taxon>
        <taxon>Kitasatosporales</taxon>
        <taxon>Streptomycetaceae</taxon>
        <taxon>Streptomyces</taxon>
    </lineage>
</organism>
<proteinExistence type="predicted"/>
<name>A0A919AF41_9ACTN</name>
<dbReference type="Proteomes" id="UP000630718">
    <property type="component" value="Unassembled WGS sequence"/>
</dbReference>